<evidence type="ECO:0000256" key="2">
    <source>
        <dbReference type="ARBA" id="ARBA00006983"/>
    </source>
</evidence>
<comment type="subcellular location">
    <subcellularLocation>
        <location evidence="1">Membrane</location>
        <topology evidence="1">Multi-pass membrane protein</topology>
    </subcellularLocation>
</comment>
<evidence type="ECO:0000256" key="4">
    <source>
        <dbReference type="ARBA" id="ARBA00022692"/>
    </source>
</evidence>
<evidence type="ECO:0000256" key="8">
    <source>
        <dbReference type="SAM" id="Phobius"/>
    </source>
</evidence>
<keyword evidence="6 8" id="KW-1133">Transmembrane helix</keyword>
<keyword evidence="5" id="KW-0029">Amino-acid transport</keyword>
<dbReference type="Proteomes" id="UP000649328">
    <property type="component" value="Unassembled WGS sequence"/>
</dbReference>
<dbReference type="PANTHER" id="PTHR43341">
    <property type="entry name" value="AMINO ACID PERMEASE"/>
    <property type="match status" value="1"/>
</dbReference>
<dbReference type="InterPro" id="IPR004841">
    <property type="entry name" value="AA-permease/SLC12A_dom"/>
</dbReference>
<dbReference type="InterPro" id="IPR050524">
    <property type="entry name" value="APC_YAT"/>
</dbReference>
<evidence type="ECO:0000256" key="5">
    <source>
        <dbReference type="ARBA" id="ARBA00022970"/>
    </source>
</evidence>
<dbReference type="PROSITE" id="PS00218">
    <property type="entry name" value="AMINO_ACID_PERMEASE_1"/>
    <property type="match status" value="1"/>
</dbReference>
<reference evidence="10" key="1">
    <citation type="submission" date="2020-10" db="EMBL/GenBank/DDBJ databases">
        <title>The Whole-Genome Sequence of Metschnikowia persimmonesis, a Novel Endophytic Yeast Species Isolated from Medicinal Plant Diospyros kaki Thumb.</title>
        <authorList>
            <person name="Rahmat E."/>
            <person name="Kang Y."/>
        </authorList>
    </citation>
    <scope>NUCLEOTIDE SEQUENCE</scope>
    <source>
        <strain evidence="10">KIOM G15050</strain>
    </source>
</reference>
<evidence type="ECO:0000259" key="9">
    <source>
        <dbReference type="Pfam" id="PF00324"/>
    </source>
</evidence>
<feature type="domain" description="Amino acid permease/ SLC12A" evidence="9">
    <location>
        <begin position="84"/>
        <end position="146"/>
    </location>
</feature>
<dbReference type="PANTHER" id="PTHR43341:SF1">
    <property type="entry name" value="GENERAL AMINO-ACID PERMEASE GAP1"/>
    <property type="match status" value="1"/>
</dbReference>
<comment type="caution">
    <text evidence="10">The sequence shown here is derived from an EMBL/GenBank/DDBJ whole genome shotgun (WGS) entry which is preliminary data.</text>
</comment>
<dbReference type="GO" id="GO:0015171">
    <property type="term" value="F:amino acid transmembrane transporter activity"/>
    <property type="evidence" value="ECO:0007669"/>
    <property type="project" value="UniProtKB-ARBA"/>
</dbReference>
<dbReference type="GO" id="GO:0016020">
    <property type="term" value="C:membrane"/>
    <property type="evidence" value="ECO:0007669"/>
    <property type="project" value="UniProtKB-SubCell"/>
</dbReference>
<evidence type="ECO:0000256" key="6">
    <source>
        <dbReference type="ARBA" id="ARBA00022989"/>
    </source>
</evidence>
<evidence type="ECO:0000256" key="7">
    <source>
        <dbReference type="ARBA" id="ARBA00023136"/>
    </source>
</evidence>
<evidence type="ECO:0000313" key="11">
    <source>
        <dbReference type="Proteomes" id="UP000649328"/>
    </source>
</evidence>
<comment type="similarity">
    <text evidence="2">Belongs to the amino acid-polyamine-organocation (APC) superfamily. YAT (TC 2.A.3.10) family.</text>
</comment>
<proteinExistence type="inferred from homology"/>
<name>A0A8H7GLK2_9ASCO</name>
<keyword evidence="7 8" id="KW-0472">Membrane</keyword>
<dbReference type="EMBL" id="JACBPP010000008">
    <property type="protein sequence ID" value="KAF7999720.1"/>
    <property type="molecule type" value="Genomic_DNA"/>
</dbReference>
<keyword evidence="4 8" id="KW-0812">Transmembrane</keyword>
<evidence type="ECO:0000313" key="10">
    <source>
        <dbReference type="EMBL" id="KAF7999720.1"/>
    </source>
</evidence>
<dbReference type="Pfam" id="PF00324">
    <property type="entry name" value="AA_permease"/>
    <property type="match status" value="1"/>
</dbReference>
<feature type="transmembrane region" description="Helical" evidence="8">
    <location>
        <begin position="87"/>
        <end position="106"/>
    </location>
</feature>
<dbReference type="InterPro" id="IPR004840">
    <property type="entry name" value="Amino_acid_permease_CS"/>
</dbReference>
<sequence>MPEKELNYITSVEPVSVDEKGGVTVDVFEAHDNGESMTRWESFVDGFKRVDMDALGIDPNLSDVEKAAIVTANTPLSRSLKGRHLQMIAIGGSIGTGLFIGSGKVLKHGGPASVLIAYILIGSMIYSTVHALGELAITFPVSGAFFDL</sequence>
<accession>A0A8H7GLK2</accession>
<feature type="transmembrane region" description="Helical" evidence="8">
    <location>
        <begin position="112"/>
        <end position="132"/>
    </location>
</feature>
<evidence type="ECO:0000256" key="1">
    <source>
        <dbReference type="ARBA" id="ARBA00004141"/>
    </source>
</evidence>
<keyword evidence="11" id="KW-1185">Reference proteome</keyword>
<organism evidence="10 11">
    <name type="scientific">Metschnikowia pulcherrima</name>
    <dbReference type="NCBI Taxonomy" id="27326"/>
    <lineage>
        <taxon>Eukaryota</taxon>
        <taxon>Fungi</taxon>
        <taxon>Dikarya</taxon>
        <taxon>Ascomycota</taxon>
        <taxon>Saccharomycotina</taxon>
        <taxon>Pichiomycetes</taxon>
        <taxon>Metschnikowiaceae</taxon>
        <taxon>Metschnikowia</taxon>
    </lineage>
</organism>
<gene>
    <name evidence="10" type="ORF">HF325_005569</name>
</gene>
<dbReference type="AlphaFoldDB" id="A0A8H7GLK2"/>
<evidence type="ECO:0000256" key="3">
    <source>
        <dbReference type="ARBA" id="ARBA00022448"/>
    </source>
</evidence>
<keyword evidence="3" id="KW-0813">Transport</keyword>
<dbReference type="Gene3D" id="1.20.1740.10">
    <property type="entry name" value="Amino acid/polyamine transporter I"/>
    <property type="match status" value="1"/>
</dbReference>
<protein>
    <recommendedName>
        <fullName evidence="9">Amino acid permease/ SLC12A domain-containing protein</fullName>
    </recommendedName>
</protein>
<dbReference type="OrthoDB" id="5413484at2759"/>